<feature type="transmembrane region" description="Helical" evidence="1">
    <location>
        <begin position="285"/>
        <end position="309"/>
    </location>
</feature>
<feature type="domain" description="MacB-like periplasmic core" evidence="2">
    <location>
        <begin position="60"/>
        <end position="174"/>
    </location>
</feature>
<organism evidence="3 4">
    <name type="scientific">Lacticaseibacillus thailandensis DSM 22698 = JCM 13996</name>
    <dbReference type="NCBI Taxonomy" id="1423810"/>
    <lineage>
        <taxon>Bacteria</taxon>
        <taxon>Bacillati</taxon>
        <taxon>Bacillota</taxon>
        <taxon>Bacilli</taxon>
        <taxon>Lactobacillales</taxon>
        <taxon>Lactobacillaceae</taxon>
        <taxon>Lacticaseibacillus</taxon>
    </lineage>
</organism>
<evidence type="ECO:0000256" key="1">
    <source>
        <dbReference type="SAM" id="Phobius"/>
    </source>
</evidence>
<dbReference type="InterPro" id="IPR025857">
    <property type="entry name" value="MacB_PCD"/>
</dbReference>
<reference evidence="3 4" key="1">
    <citation type="journal article" date="2015" name="Genome Announc.">
        <title>Expanding the biotechnology potential of lactobacilli through comparative genomics of 213 strains and associated genera.</title>
        <authorList>
            <person name="Sun Z."/>
            <person name="Harris H.M."/>
            <person name="McCann A."/>
            <person name="Guo C."/>
            <person name="Argimon S."/>
            <person name="Zhang W."/>
            <person name="Yang X."/>
            <person name="Jeffery I.B."/>
            <person name="Cooney J.C."/>
            <person name="Kagawa T.F."/>
            <person name="Liu W."/>
            <person name="Song Y."/>
            <person name="Salvetti E."/>
            <person name="Wrobel A."/>
            <person name="Rasinkangas P."/>
            <person name="Parkhill J."/>
            <person name="Rea M.C."/>
            <person name="O'Sullivan O."/>
            <person name="Ritari J."/>
            <person name="Douillard F.P."/>
            <person name="Paul Ross R."/>
            <person name="Yang R."/>
            <person name="Briner A.E."/>
            <person name="Felis G.E."/>
            <person name="de Vos W.M."/>
            <person name="Barrangou R."/>
            <person name="Klaenhammer T.R."/>
            <person name="Caufield P.W."/>
            <person name="Cui Y."/>
            <person name="Zhang H."/>
            <person name="O'Toole P.W."/>
        </authorList>
    </citation>
    <scope>NUCLEOTIDE SEQUENCE [LARGE SCALE GENOMIC DNA]</scope>
    <source>
        <strain evidence="3 4">DSM 22698</strain>
    </source>
</reference>
<evidence type="ECO:0000313" key="4">
    <source>
        <dbReference type="Proteomes" id="UP000051789"/>
    </source>
</evidence>
<evidence type="ECO:0000313" key="3">
    <source>
        <dbReference type="EMBL" id="KRM88123.1"/>
    </source>
</evidence>
<comment type="caution">
    <text evidence="3">The sequence shown here is derived from an EMBL/GenBank/DDBJ whole genome shotgun (WGS) entry which is preliminary data.</text>
</comment>
<keyword evidence="4" id="KW-1185">Reference proteome</keyword>
<dbReference type="AlphaFoldDB" id="A0A0R2CI71"/>
<dbReference type="Pfam" id="PF12704">
    <property type="entry name" value="MacB_PCD"/>
    <property type="match status" value="1"/>
</dbReference>
<dbReference type="STRING" id="1423810.FD19_GL000412"/>
<proteinExistence type="predicted"/>
<dbReference type="Proteomes" id="UP000051789">
    <property type="component" value="Unassembled WGS sequence"/>
</dbReference>
<keyword evidence="1" id="KW-1133">Transmembrane helix</keyword>
<sequence>MVNVLLILLAVAAGLVWSARDQSEYADILDHGGLSATARVYPTKSGAKISSVVYALAHNPKIDNIQVQFGVNKTTSYIYEKGQVQKLPLDSGQFFSTADYNSTIPVAVVGRTAAENLYVGSNQKYLQVNGQYLSVIGVIGSDASPRLNNHVFINASARGTTYDPELKNVEVLVDTDNWHSVNAPLKRILGATSYRHLSAAKTQVNSNRDRHLGVYLTYLALITLGLVLVAALNVWLTPAIKVAAVDRPLRYHYLFNMVGSYLPGAILALAVGTGIAWWRFYITNYIRLVGSALVMLAIFTIANQILLYWRLKRKEHTRAIT</sequence>
<feature type="transmembrane region" description="Helical" evidence="1">
    <location>
        <begin position="215"/>
        <end position="236"/>
    </location>
</feature>
<keyword evidence="1" id="KW-0812">Transmembrane</keyword>
<accession>A0A0R2CI71</accession>
<dbReference type="EMBL" id="AYZK01000001">
    <property type="protein sequence ID" value="KRM88123.1"/>
    <property type="molecule type" value="Genomic_DNA"/>
</dbReference>
<keyword evidence="1" id="KW-0472">Membrane</keyword>
<name>A0A0R2CI71_9LACO</name>
<gene>
    <name evidence="3" type="ORF">FD19_GL000412</name>
</gene>
<dbReference type="PATRIC" id="fig|1423810.4.peg.417"/>
<feature type="transmembrane region" description="Helical" evidence="1">
    <location>
        <begin position="257"/>
        <end position="279"/>
    </location>
</feature>
<evidence type="ECO:0000259" key="2">
    <source>
        <dbReference type="Pfam" id="PF12704"/>
    </source>
</evidence>
<protein>
    <submittedName>
        <fullName evidence="3">Membrane protein</fullName>
    </submittedName>
</protein>